<dbReference type="EMBL" id="UOGK01000138">
    <property type="protein sequence ID" value="VAX38351.1"/>
    <property type="molecule type" value="Genomic_DNA"/>
</dbReference>
<evidence type="ECO:0000313" key="2">
    <source>
        <dbReference type="EMBL" id="VAX38351.1"/>
    </source>
</evidence>
<dbReference type="InterPro" id="IPR026634">
    <property type="entry name" value="TPST-like"/>
</dbReference>
<reference evidence="2" key="1">
    <citation type="submission" date="2018-06" db="EMBL/GenBank/DDBJ databases">
        <authorList>
            <person name="Zhirakovskaya E."/>
        </authorList>
    </citation>
    <scope>NUCLEOTIDE SEQUENCE</scope>
</reference>
<dbReference type="AlphaFoldDB" id="A0A3B1DHG4"/>
<dbReference type="PANTHER" id="PTHR12788">
    <property type="entry name" value="PROTEIN-TYROSINE SULFOTRANSFERASE 2"/>
    <property type="match status" value="1"/>
</dbReference>
<sequence length="491" mass="53432">MTTDLKALAGELQALLSEGRETDATARLREALAAAPERLPLLGIAGPFFSVVGLHAEAIDAFEQLAEASPQDPRLLMQLAAAQKQARDLAAAEGTADRLLALAPNHPQAVALRADLLYLQGRYREAFELIAPAARSPTAHPGLVVTFARICRVVGKAWEGVSALERALATPNLPSPLAADAGFQLATLYDNLGRYDQAWEAAARANAAKGARFDPDVFDRHADAMLAAWTPEAVAALPATEPTDLPLLIVGMPRSGTTLVEQILAAHPQVVAGGELPDLSRSVICLLGSMKTDPPLLESPVVLAAERLAEERARYLDRLGALAAVSDNDPDIPILRVTDKMPLNALNLNLLRALVPGSHIIWCRRNPLDTCTSCLLQHFAGSNPFVYDPAHVARFHATLDRVMAHWQAVLGLDILELPYEGLVADQETWTRTLLDFAGLPWEDACLRYHESDRVAMTLSNDQVRRPIFTSSVDRWKHYERHLAPVREVLDV</sequence>
<evidence type="ECO:0000256" key="1">
    <source>
        <dbReference type="ARBA" id="ARBA00022679"/>
    </source>
</evidence>
<organism evidence="2">
    <name type="scientific">hydrothermal vent metagenome</name>
    <dbReference type="NCBI Taxonomy" id="652676"/>
    <lineage>
        <taxon>unclassified sequences</taxon>
        <taxon>metagenomes</taxon>
        <taxon>ecological metagenomes</taxon>
    </lineage>
</organism>
<dbReference type="InterPro" id="IPR027417">
    <property type="entry name" value="P-loop_NTPase"/>
</dbReference>
<dbReference type="Gene3D" id="1.25.40.10">
    <property type="entry name" value="Tetratricopeptide repeat domain"/>
    <property type="match status" value="1"/>
</dbReference>
<dbReference type="SUPFAM" id="SSF48452">
    <property type="entry name" value="TPR-like"/>
    <property type="match status" value="1"/>
</dbReference>
<dbReference type="PANTHER" id="PTHR12788:SF10">
    <property type="entry name" value="PROTEIN-TYROSINE SULFOTRANSFERASE"/>
    <property type="match status" value="1"/>
</dbReference>
<gene>
    <name evidence="2" type="ORF">MNBD_PLANCTO03-1882</name>
</gene>
<dbReference type="InterPro" id="IPR011990">
    <property type="entry name" value="TPR-like_helical_dom_sf"/>
</dbReference>
<dbReference type="SUPFAM" id="SSF52540">
    <property type="entry name" value="P-loop containing nucleoside triphosphate hydrolases"/>
    <property type="match status" value="1"/>
</dbReference>
<accession>A0A3B1DHG4</accession>
<proteinExistence type="predicted"/>
<dbReference type="Gene3D" id="3.40.50.300">
    <property type="entry name" value="P-loop containing nucleotide triphosphate hydrolases"/>
    <property type="match status" value="1"/>
</dbReference>
<dbReference type="Pfam" id="PF13469">
    <property type="entry name" value="Sulfotransfer_3"/>
    <property type="match status" value="1"/>
</dbReference>
<protein>
    <submittedName>
        <fullName evidence="2">Uncharacterized protein</fullName>
    </submittedName>
</protein>
<dbReference type="GO" id="GO:0005794">
    <property type="term" value="C:Golgi apparatus"/>
    <property type="evidence" value="ECO:0007669"/>
    <property type="project" value="UniProtKB-ARBA"/>
</dbReference>
<dbReference type="Pfam" id="PF12895">
    <property type="entry name" value="ANAPC3"/>
    <property type="match status" value="1"/>
</dbReference>
<name>A0A3B1DHG4_9ZZZZ</name>
<dbReference type="GO" id="GO:0008476">
    <property type="term" value="F:protein-tyrosine sulfotransferase activity"/>
    <property type="evidence" value="ECO:0007669"/>
    <property type="project" value="InterPro"/>
</dbReference>
<keyword evidence="1" id="KW-0808">Transferase</keyword>